<protein>
    <recommendedName>
        <fullName evidence="1">DUF559 domain-containing protein</fullName>
    </recommendedName>
</protein>
<evidence type="ECO:0000259" key="1">
    <source>
        <dbReference type="Pfam" id="PF04480"/>
    </source>
</evidence>
<dbReference type="AlphaFoldDB" id="A0A2U2IZM2"/>
<reference evidence="2 3" key="1">
    <citation type="submission" date="2018-05" db="EMBL/GenBank/DDBJ databases">
        <title>Genome of Sphingosinicella humi QZX222.</title>
        <authorList>
            <person name="Qiao Z."/>
            <person name="Wang G."/>
        </authorList>
    </citation>
    <scope>NUCLEOTIDE SEQUENCE [LARGE SCALE GENOMIC DNA]</scope>
    <source>
        <strain evidence="2 3">QZX222</strain>
    </source>
</reference>
<evidence type="ECO:0000313" key="2">
    <source>
        <dbReference type="EMBL" id="PWG01540.1"/>
    </source>
</evidence>
<dbReference type="SUPFAM" id="SSF52980">
    <property type="entry name" value="Restriction endonuclease-like"/>
    <property type="match status" value="1"/>
</dbReference>
<dbReference type="CDD" id="cd01038">
    <property type="entry name" value="Endonuclease_DUF559"/>
    <property type="match status" value="1"/>
</dbReference>
<accession>A0A2U2IZM2</accession>
<dbReference type="Proteomes" id="UP000245916">
    <property type="component" value="Unassembled WGS sequence"/>
</dbReference>
<keyword evidence="3" id="KW-1185">Reference proteome</keyword>
<gene>
    <name evidence="2" type="ORF">DF286_00640</name>
</gene>
<dbReference type="OrthoDB" id="9798754at2"/>
<evidence type="ECO:0000313" key="3">
    <source>
        <dbReference type="Proteomes" id="UP000245916"/>
    </source>
</evidence>
<dbReference type="InterPro" id="IPR007569">
    <property type="entry name" value="DUF559"/>
</dbReference>
<dbReference type="EMBL" id="QFFF01000001">
    <property type="protein sequence ID" value="PWG01540.1"/>
    <property type="molecule type" value="Genomic_DNA"/>
</dbReference>
<name>A0A2U2IZM2_9SPHN</name>
<sequence length="128" mass="14951">MKRARQLRKEMSLPEVLLWRELRQRPEGFKFRKQFPQNPYVLDFACLETRLGIEVDGEAHDRGDRPARDERRDAYLQELGFTVMRVPAREVLKNLEGVVLGIVEQCRRLRPLHQPSAGPPPRSGEDFS</sequence>
<dbReference type="Gene3D" id="3.40.960.10">
    <property type="entry name" value="VSR Endonuclease"/>
    <property type="match status" value="1"/>
</dbReference>
<dbReference type="InterPro" id="IPR011335">
    <property type="entry name" value="Restrct_endonuc-II-like"/>
</dbReference>
<dbReference type="Pfam" id="PF04480">
    <property type="entry name" value="DUF559"/>
    <property type="match status" value="1"/>
</dbReference>
<comment type="caution">
    <text evidence="2">The sequence shown here is derived from an EMBL/GenBank/DDBJ whole genome shotgun (WGS) entry which is preliminary data.</text>
</comment>
<dbReference type="PANTHER" id="PTHR38590">
    <property type="entry name" value="BLL0828 PROTEIN"/>
    <property type="match status" value="1"/>
</dbReference>
<feature type="domain" description="DUF559" evidence="1">
    <location>
        <begin position="2"/>
        <end position="106"/>
    </location>
</feature>
<dbReference type="InterPro" id="IPR047216">
    <property type="entry name" value="Endonuclease_DUF559_bact"/>
</dbReference>
<dbReference type="PANTHER" id="PTHR38590:SF1">
    <property type="entry name" value="BLL0828 PROTEIN"/>
    <property type="match status" value="1"/>
</dbReference>
<proteinExistence type="predicted"/>
<organism evidence="2 3">
    <name type="scientific">Allosphingosinicella humi</name>
    <dbReference type="NCBI Taxonomy" id="2068657"/>
    <lineage>
        <taxon>Bacteria</taxon>
        <taxon>Pseudomonadati</taxon>
        <taxon>Pseudomonadota</taxon>
        <taxon>Alphaproteobacteria</taxon>
        <taxon>Sphingomonadales</taxon>
        <taxon>Sphingomonadaceae</taxon>
        <taxon>Allosphingosinicella</taxon>
    </lineage>
</organism>